<keyword evidence="1" id="KW-0732">Signal</keyword>
<evidence type="ECO:0000313" key="4">
    <source>
        <dbReference type="Proteomes" id="UP001158576"/>
    </source>
</evidence>
<reference evidence="2 4" key="1">
    <citation type="submission" date="2021-04" db="EMBL/GenBank/DDBJ databases">
        <authorList>
            <person name="Bliznina A."/>
        </authorList>
    </citation>
    <scope>NUCLEOTIDE SEQUENCE [LARGE SCALE GENOMIC DNA]</scope>
</reference>
<dbReference type="Proteomes" id="UP001158576">
    <property type="component" value="Chromosome 1"/>
</dbReference>
<sequence>MKIKIFFLLFSSIASKSLSIPSASAWKEILEAYDTVLEKVSQEESDCLAVTPKKIRAFFERVENFPARVKDDCADGKGDFVKLKNECVSRFFQRERFSFQNEDEDILFAFLFDCE</sequence>
<feature type="signal peptide" evidence="1">
    <location>
        <begin position="1"/>
        <end position="19"/>
    </location>
</feature>
<dbReference type="EMBL" id="OU015566">
    <property type="protein sequence ID" value="CAG5103618.1"/>
    <property type="molecule type" value="Genomic_DNA"/>
</dbReference>
<evidence type="ECO:0000313" key="3">
    <source>
        <dbReference type="EMBL" id="CAG5103618.1"/>
    </source>
</evidence>
<evidence type="ECO:0000256" key="1">
    <source>
        <dbReference type="SAM" id="SignalP"/>
    </source>
</evidence>
<gene>
    <name evidence="2" type="ORF">OKIOD_LOCUS9604</name>
    <name evidence="3" type="ORF">OKIOD_LOCUS9619</name>
</gene>
<evidence type="ECO:0000313" key="2">
    <source>
        <dbReference type="EMBL" id="CAG5103586.1"/>
    </source>
</evidence>
<name>A0ABN7SMU7_OIKDI</name>
<dbReference type="EMBL" id="OU015566">
    <property type="protein sequence ID" value="CAG5103586.1"/>
    <property type="molecule type" value="Genomic_DNA"/>
</dbReference>
<protein>
    <submittedName>
        <fullName evidence="2">Oidioi.mRNA.OKI2018_I69.chr1.g839.t1.cds</fullName>
    </submittedName>
    <submittedName>
        <fullName evidence="3">Oidioi.mRNA.OKI2018_I69.chr1.g854.t1.cds</fullName>
    </submittedName>
</protein>
<proteinExistence type="predicted"/>
<feature type="chain" id="PRO_5045028787" evidence="1">
    <location>
        <begin position="20"/>
        <end position="115"/>
    </location>
</feature>
<accession>A0ABN7SMU7</accession>
<keyword evidence="4" id="KW-1185">Reference proteome</keyword>
<organism evidence="2 4">
    <name type="scientific">Oikopleura dioica</name>
    <name type="common">Tunicate</name>
    <dbReference type="NCBI Taxonomy" id="34765"/>
    <lineage>
        <taxon>Eukaryota</taxon>
        <taxon>Metazoa</taxon>
        <taxon>Chordata</taxon>
        <taxon>Tunicata</taxon>
        <taxon>Appendicularia</taxon>
        <taxon>Copelata</taxon>
        <taxon>Oikopleuridae</taxon>
        <taxon>Oikopleura</taxon>
    </lineage>
</organism>